<comment type="caution">
    <text evidence="3">The sequence shown here is derived from an EMBL/GenBank/DDBJ whole genome shotgun (WGS) entry which is preliminary data.</text>
</comment>
<reference evidence="3 4" key="1">
    <citation type="submission" date="2021-07" db="EMBL/GenBank/DDBJ databases">
        <title>Actinomadura sp. PM05-2 isolated from lichen.</title>
        <authorList>
            <person name="Somphong A."/>
            <person name="Phongsopitanun W."/>
            <person name="Tanasupawat S."/>
            <person name="Peongsungnone V."/>
        </authorList>
    </citation>
    <scope>NUCLEOTIDE SEQUENCE [LARGE SCALE GENOMIC DNA]</scope>
    <source>
        <strain evidence="3 4">PM05-2</strain>
    </source>
</reference>
<accession>A0ABS7FYM8</accession>
<dbReference type="RefSeq" id="WP_220168772.1">
    <property type="nucleotide sequence ID" value="NZ_JAIBOA010000016.1"/>
</dbReference>
<evidence type="ECO:0000256" key="2">
    <source>
        <dbReference type="SAM" id="SignalP"/>
    </source>
</evidence>
<feature type="compositionally biased region" description="Basic and acidic residues" evidence="1">
    <location>
        <begin position="57"/>
        <end position="66"/>
    </location>
</feature>
<evidence type="ECO:0000313" key="4">
    <source>
        <dbReference type="Proteomes" id="UP000774570"/>
    </source>
</evidence>
<feature type="region of interest" description="Disordered" evidence="1">
    <location>
        <begin position="47"/>
        <end position="77"/>
    </location>
</feature>
<keyword evidence="4" id="KW-1185">Reference proteome</keyword>
<dbReference type="InterPro" id="IPR006311">
    <property type="entry name" value="TAT_signal"/>
</dbReference>
<keyword evidence="2" id="KW-0732">Signal</keyword>
<evidence type="ECO:0000256" key="1">
    <source>
        <dbReference type="SAM" id="MobiDB-lite"/>
    </source>
</evidence>
<protein>
    <submittedName>
        <fullName evidence="3">Uncharacterized protein</fullName>
    </submittedName>
</protein>
<name>A0ABS7FYM8_9ACTN</name>
<feature type="signal peptide" evidence="2">
    <location>
        <begin position="1"/>
        <end position="30"/>
    </location>
</feature>
<dbReference type="Proteomes" id="UP000774570">
    <property type="component" value="Unassembled WGS sequence"/>
</dbReference>
<organism evidence="3 4">
    <name type="scientific">Actinomadura parmotrematis</name>
    <dbReference type="NCBI Taxonomy" id="2864039"/>
    <lineage>
        <taxon>Bacteria</taxon>
        <taxon>Bacillati</taxon>
        <taxon>Actinomycetota</taxon>
        <taxon>Actinomycetes</taxon>
        <taxon>Streptosporangiales</taxon>
        <taxon>Thermomonosporaceae</taxon>
        <taxon>Actinomadura</taxon>
    </lineage>
</organism>
<gene>
    <name evidence="3" type="ORF">K1Y72_24390</name>
</gene>
<evidence type="ECO:0000313" key="3">
    <source>
        <dbReference type="EMBL" id="MBW8485542.1"/>
    </source>
</evidence>
<sequence>MARRGRRAVLAAVAAATVALGGLAATTAWGDDGSHDDYDDVYTGVVDDAGDETPSLDDLKHAHVEPDEMPTVSDLPG</sequence>
<dbReference type="PROSITE" id="PS51318">
    <property type="entry name" value="TAT"/>
    <property type="match status" value="1"/>
</dbReference>
<proteinExistence type="predicted"/>
<dbReference type="EMBL" id="JAIBOA010000016">
    <property type="protein sequence ID" value="MBW8485542.1"/>
    <property type="molecule type" value="Genomic_DNA"/>
</dbReference>
<feature type="chain" id="PRO_5046189932" evidence="2">
    <location>
        <begin position="31"/>
        <end position="77"/>
    </location>
</feature>